<evidence type="ECO:0000313" key="3">
    <source>
        <dbReference type="Proteomes" id="UP000323225"/>
    </source>
</evidence>
<accession>A0A5Q6PIG5</accession>
<name>A0A5Q6PIG5_VIBCL</name>
<organism evidence="2 3">
    <name type="scientific">Vibrio cholerae</name>
    <dbReference type="NCBI Taxonomy" id="666"/>
    <lineage>
        <taxon>Bacteria</taxon>
        <taxon>Pseudomonadati</taxon>
        <taxon>Pseudomonadota</taxon>
        <taxon>Gammaproteobacteria</taxon>
        <taxon>Vibrionales</taxon>
        <taxon>Vibrionaceae</taxon>
        <taxon>Vibrio</taxon>
    </lineage>
</organism>
<sequence>MDGYIYILSNKAMPGLLKIGTTTDINGRLSSLFNTSVPYPFVLLFYSQVMESYRAETEIFNRLNAYRCNDSREFFEIDLDKAKAVVSSVIEEINGLYVDEELDRYYNVWTCPD</sequence>
<dbReference type="Proteomes" id="UP000323225">
    <property type="component" value="Unassembled WGS sequence"/>
</dbReference>
<comment type="caution">
    <text evidence="2">The sequence shown here is derived from an EMBL/GenBank/DDBJ whole genome shotgun (WGS) entry which is preliminary data.</text>
</comment>
<dbReference type="AlphaFoldDB" id="A0A5Q6PIG5"/>
<dbReference type="Pfam" id="PF10544">
    <property type="entry name" value="T5orf172"/>
    <property type="match status" value="1"/>
</dbReference>
<evidence type="ECO:0000259" key="1">
    <source>
        <dbReference type="SMART" id="SM00974"/>
    </source>
</evidence>
<proteinExistence type="predicted"/>
<feature type="domain" description="Bacteriophage T5 Orf172 DNA-binding" evidence="1">
    <location>
        <begin position="11"/>
        <end position="89"/>
    </location>
</feature>
<dbReference type="SMART" id="SM00974">
    <property type="entry name" value="T5orf172"/>
    <property type="match status" value="1"/>
</dbReference>
<protein>
    <submittedName>
        <fullName evidence="2">GIY-YIG nuclease family protein</fullName>
    </submittedName>
</protein>
<evidence type="ECO:0000313" key="2">
    <source>
        <dbReference type="EMBL" id="KAA1254644.1"/>
    </source>
</evidence>
<dbReference type="InterPro" id="IPR018306">
    <property type="entry name" value="Phage_T5_Orf172_DNA-bd"/>
</dbReference>
<reference evidence="2 3" key="1">
    <citation type="submission" date="2019-09" db="EMBL/GenBank/DDBJ databases">
        <authorList>
            <person name="Kritzky A."/>
            <person name="Schelkanova E.Y."/>
            <person name="Alkhova Z.V."/>
            <person name="Smirnova N.I."/>
        </authorList>
    </citation>
    <scope>NUCLEOTIDE SEQUENCE [LARGE SCALE GENOMIC DNA]</scope>
    <source>
        <strain evidence="2 3">M1526</strain>
    </source>
</reference>
<dbReference type="EMBL" id="VUAA01000010">
    <property type="protein sequence ID" value="KAA1254644.1"/>
    <property type="molecule type" value="Genomic_DNA"/>
</dbReference>
<gene>
    <name evidence="2" type="ORF">F0M16_10280</name>
</gene>